<evidence type="ECO:0000313" key="5">
    <source>
        <dbReference type="Proteomes" id="UP000176988"/>
    </source>
</evidence>
<dbReference type="InterPro" id="IPR014729">
    <property type="entry name" value="Rossmann-like_a/b/a_fold"/>
</dbReference>
<dbReference type="AlphaFoldDB" id="A0A1F7WDA3"/>
<sequence>MTPVNLHPKTSNVERLKTVLVFGVFDLLHPGHIFFLEQARRYGDHLVVVVCRDDRAENSKGRRPVLSLEERLELIRALKSVDEAVPGDAPGEWSIITRYQPNIICLGFDQSTDRPEIQQQISALPQTPKIIKLPRRNGKELSSSILRRRLLD</sequence>
<evidence type="ECO:0000256" key="2">
    <source>
        <dbReference type="ARBA" id="ARBA00022695"/>
    </source>
</evidence>
<evidence type="ECO:0000259" key="3">
    <source>
        <dbReference type="Pfam" id="PF01467"/>
    </source>
</evidence>
<dbReference type="GO" id="GO:0016779">
    <property type="term" value="F:nucleotidyltransferase activity"/>
    <property type="evidence" value="ECO:0007669"/>
    <property type="project" value="UniProtKB-KW"/>
</dbReference>
<dbReference type="STRING" id="1802424.A2480_03910"/>
<protein>
    <recommendedName>
        <fullName evidence="3">Cytidyltransferase-like domain-containing protein</fullName>
    </recommendedName>
</protein>
<proteinExistence type="predicted"/>
<accession>A0A1F7WDA3</accession>
<dbReference type="EMBL" id="MGFG01000032">
    <property type="protein sequence ID" value="OGM00369.1"/>
    <property type="molecule type" value="Genomic_DNA"/>
</dbReference>
<evidence type="ECO:0000313" key="4">
    <source>
        <dbReference type="EMBL" id="OGM00369.1"/>
    </source>
</evidence>
<name>A0A1F7WDA3_9BACT</name>
<dbReference type="Pfam" id="PF01467">
    <property type="entry name" value="CTP_transf_like"/>
    <property type="match status" value="1"/>
</dbReference>
<keyword evidence="1" id="KW-0808">Transferase</keyword>
<dbReference type="InterPro" id="IPR004821">
    <property type="entry name" value="Cyt_trans-like"/>
</dbReference>
<reference evidence="4 5" key="1">
    <citation type="journal article" date="2016" name="Nat. Commun.">
        <title>Thousands of microbial genomes shed light on interconnected biogeochemical processes in an aquifer system.</title>
        <authorList>
            <person name="Anantharaman K."/>
            <person name="Brown C.T."/>
            <person name="Hug L.A."/>
            <person name="Sharon I."/>
            <person name="Castelle C.J."/>
            <person name="Probst A.J."/>
            <person name="Thomas B.C."/>
            <person name="Singh A."/>
            <person name="Wilkins M.J."/>
            <person name="Karaoz U."/>
            <person name="Brodie E.L."/>
            <person name="Williams K.H."/>
            <person name="Hubbard S.S."/>
            <person name="Banfield J.F."/>
        </authorList>
    </citation>
    <scope>NUCLEOTIDE SEQUENCE [LARGE SCALE GENOMIC DNA]</scope>
</reference>
<dbReference type="PANTHER" id="PTHR43793">
    <property type="entry name" value="FAD SYNTHASE"/>
    <property type="match status" value="1"/>
</dbReference>
<evidence type="ECO:0000256" key="1">
    <source>
        <dbReference type="ARBA" id="ARBA00022679"/>
    </source>
</evidence>
<gene>
    <name evidence="4" type="ORF">A2480_03910</name>
</gene>
<dbReference type="NCBIfam" id="TIGR00125">
    <property type="entry name" value="cyt_tran_rel"/>
    <property type="match status" value="1"/>
</dbReference>
<dbReference type="Gene3D" id="3.40.50.620">
    <property type="entry name" value="HUPs"/>
    <property type="match status" value="1"/>
</dbReference>
<comment type="caution">
    <text evidence="4">The sequence shown here is derived from an EMBL/GenBank/DDBJ whole genome shotgun (WGS) entry which is preliminary data.</text>
</comment>
<organism evidence="4 5">
    <name type="scientific">Candidatus Uhrbacteria bacterium RIFOXYC2_FULL_47_19</name>
    <dbReference type="NCBI Taxonomy" id="1802424"/>
    <lineage>
        <taxon>Bacteria</taxon>
        <taxon>Candidatus Uhriibacteriota</taxon>
    </lineage>
</organism>
<feature type="domain" description="Cytidyltransferase-like" evidence="3">
    <location>
        <begin position="21"/>
        <end position="149"/>
    </location>
</feature>
<dbReference type="PANTHER" id="PTHR43793:SF1">
    <property type="entry name" value="FAD SYNTHASE"/>
    <property type="match status" value="1"/>
</dbReference>
<dbReference type="InterPro" id="IPR050385">
    <property type="entry name" value="Archaeal_FAD_synthase"/>
</dbReference>
<keyword evidence="2" id="KW-0548">Nucleotidyltransferase</keyword>
<dbReference type="Proteomes" id="UP000176988">
    <property type="component" value="Unassembled WGS sequence"/>
</dbReference>
<dbReference type="SUPFAM" id="SSF52374">
    <property type="entry name" value="Nucleotidylyl transferase"/>
    <property type="match status" value="1"/>
</dbReference>